<dbReference type="InParanoid" id="A0A4Q1BC43"/>
<feature type="compositionally biased region" description="Polar residues" evidence="1">
    <location>
        <begin position="58"/>
        <end position="67"/>
    </location>
</feature>
<proteinExistence type="predicted"/>
<feature type="compositionally biased region" description="Polar residues" evidence="1">
    <location>
        <begin position="755"/>
        <end position="780"/>
    </location>
</feature>
<feature type="compositionally biased region" description="Polar residues" evidence="1">
    <location>
        <begin position="869"/>
        <end position="891"/>
    </location>
</feature>
<feature type="compositionally biased region" description="Basic and acidic residues" evidence="1">
    <location>
        <begin position="92"/>
        <end position="101"/>
    </location>
</feature>
<dbReference type="OrthoDB" id="5964929at2759"/>
<accession>A0A4Q1BC43</accession>
<dbReference type="Proteomes" id="UP000289152">
    <property type="component" value="Unassembled WGS sequence"/>
</dbReference>
<feature type="compositionally biased region" description="Low complexity" evidence="1">
    <location>
        <begin position="173"/>
        <end position="188"/>
    </location>
</feature>
<gene>
    <name evidence="2" type="ORF">M231_07127</name>
</gene>
<feature type="compositionally biased region" description="Polar residues" evidence="1">
    <location>
        <begin position="561"/>
        <end position="590"/>
    </location>
</feature>
<evidence type="ECO:0000313" key="3">
    <source>
        <dbReference type="Proteomes" id="UP000289152"/>
    </source>
</evidence>
<dbReference type="AlphaFoldDB" id="A0A4Q1BC43"/>
<feature type="compositionally biased region" description="Polar residues" evidence="1">
    <location>
        <begin position="665"/>
        <end position="687"/>
    </location>
</feature>
<feature type="compositionally biased region" description="Low complexity" evidence="1">
    <location>
        <begin position="602"/>
        <end position="621"/>
    </location>
</feature>
<feature type="compositionally biased region" description="Polar residues" evidence="1">
    <location>
        <begin position="634"/>
        <end position="652"/>
    </location>
</feature>
<feature type="region of interest" description="Disordered" evidence="1">
    <location>
        <begin position="447"/>
        <end position="815"/>
    </location>
</feature>
<feature type="compositionally biased region" description="Basic and acidic residues" evidence="1">
    <location>
        <begin position="738"/>
        <end position="750"/>
    </location>
</feature>
<feature type="region of interest" description="Disordered" evidence="1">
    <location>
        <begin position="869"/>
        <end position="926"/>
    </location>
</feature>
<dbReference type="STRING" id="5217.A0A4Q1BC43"/>
<feature type="compositionally biased region" description="Basic and acidic residues" evidence="1">
    <location>
        <begin position="917"/>
        <end position="926"/>
    </location>
</feature>
<reference evidence="2 3" key="1">
    <citation type="submission" date="2016-06" db="EMBL/GenBank/DDBJ databases">
        <title>Evolution of pathogenesis and genome organization in the Tremellales.</title>
        <authorList>
            <person name="Cuomo C."/>
            <person name="Litvintseva A."/>
            <person name="Heitman J."/>
            <person name="Chen Y."/>
            <person name="Sun S."/>
            <person name="Springer D."/>
            <person name="Dromer F."/>
            <person name="Young S."/>
            <person name="Zeng Q."/>
            <person name="Chapman S."/>
            <person name="Gujja S."/>
            <person name="Saif S."/>
            <person name="Birren B."/>
        </authorList>
    </citation>
    <scope>NUCLEOTIDE SEQUENCE [LARGE SCALE GENOMIC DNA]</scope>
    <source>
        <strain evidence="2 3">ATCC 28783</strain>
    </source>
</reference>
<dbReference type="EMBL" id="SDIL01000129">
    <property type="protein sequence ID" value="RXK35597.1"/>
    <property type="molecule type" value="Genomic_DNA"/>
</dbReference>
<comment type="caution">
    <text evidence="2">The sequence shown here is derived from an EMBL/GenBank/DDBJ whole genome shotgun (WGS) entry which is preliminary data.</text>
</comment>
<feature type="compositionally biased region" description="Basic and acidic residues" evidence="1">
    <location>
        <begin position="624"/>
        <end position="633"/>
    </location>
</feature>
<feature type="region of interest" description="Disordered" evidence="1">
    <location>
        <begin position="276"/>
        <end position="298"/>
    </location>
</feature>
<evidence type="ECO:0000313" key="2">
    <source>
        <dbReference type="EMBL" id="RXK35597.1"/>
    </source>
</evidence>
<feature type="region of interest" description="Disordered" evidence="1">
    <location>
        <begin position="169"/>
        <end position="228"/>
    </location>
</feature>
<protein>
    <recommendedName>
        <fullName evidence="4">SAP domain-containing protein</fullName>
    </recommendedName>
</protein>
<evidence type="ECO:0008006" key="4">
    <source>
        <dbReference type="Google" id="ProtNLM"/>
    </source>
</evidence>
<sequence>MGNEILFNSPALHALQRRQLVSLSKRYGLKAGGKNIDMIQRLKDLAATLGPDGLTYIPPSTSNSTLSDGHRSHTASPTPGEWAENLPSEMNKQTREKRTSDQWEVLSESGASLISPEKGIPKSDSVRSWKSAGNGESMNEFGMDPNVDGKKTSSVNSVKALASSIKRTASRHLLNSRSASTSSRLTATPQPTLPPDYPDEPQEEKEQLNDLTLPSPASTVGVPKRHSTISLLERPSTIRLVVSPTPTPGPDGDDDLPSFPIAKNIHNLKERRSMAPIRSPQGSSTGVGNTGLGRKSMPALSASTSASLSSIYPPLPALQLPKSATYTMPGDIPPVPPLPPMISSSSYLPPSVTSPTSNERSGLPTPKGITRMQFSAAAQAVLQEMNAKLPQEAQLKSQELLKGKNAVVNRLVSIDSSVGEGGWGLSMSAGGKDRYAQAHQKEFAKMRSISKMDGATSDGMTRPTLTGSTAAAPKRKLESSLPSAPNGAPLVGDDNRQKKRARTLGTPAAPMSARRQQEARSKRDSVKGKGSGLSSKFSFLRNLRKTPIKPSSSHTEEKPLASSSNSTVTSGLKRSGSTLRRLSTDFSTMVSRDPSIPENIAPPTRTSRVPPPSSVYSSTSSGQEGKEAKDRNRSSSAMTILSMKSSATSRSLSRPPIPDFGPASMTRSGSTNGLSNMRSSASASVNTLGLPKSSSVSSSLQRKKSQADALASARPAPPPPAPGIIAPRDPLPFVSTKPTEKANKPTDKVVDLAGSTKSSKRTSTLYQPTASSLARMQSTVRPPSSRPLPKPPISNSSSHIPPPTKLSHMPLSMQSPPNVLVQSQNNIMTQITSPTLMQPPKLTTTSPFGQASSRGNLFESNFHLTPSSIPVPTHKSSTHSLKARNTPSKSLGNAGRTPMKTRSAIRHKTSGLSAVKSRGDPKDEMEVRARRLEIRARQERVTEERELRAMLGEDVDMN</sequence>
<name>A0A4Q1BC43_TREME</name>
<feature type="region of interest" description="Disordered" evidence="1">
    <location>
        <begin position="56"/>
        <end position="155"/>
    </location>
</feature>
<feature type="compositionally biased region" description="Basic and acidic residues" evidence="1">
    <location>
        <begin position="515"/>
        <end position="527"/>
    </location>
</feature>
<feature type="compositionally biased region" description="Polar residues" evidence="1">
    <location>
        <begin position="209"/>
        <end position="218"/>
    </location>
</feature>
<keyword evidence="3" id="KW-1185">Reference proteome</keyword>
<dbReference type="VEuPathDB" id="FungiDB:TREMEDRAFT_57639"/>
<evidence type="ECO:0000256" key="1">
    <source>
        <dbReference type="SAM" id="MobiDB-lite"/>
    </source>
</evidence>
<dbReference type="VEuPathDB" id="FungiDB:TREMEDRAFT_57638"/>
<organism evidence="2 3">
    <name type="scientific">Tremella mesenterica</name>
    <name type="common">Jelly fungus</name>
    <dbReference type="NCBI Taxonomy" id="5217"/>
    <lineage>
        <taxon>Eukaryota</taxon>
        <taxon>Fungi</taxon>
        <taxon>Dikarya</taxon>
        <taxon>Basidiomycota</taxon>
        <taxon>Agaricomycotina</taxon>
        <taxon>Tremellomycetes</taxon>
        <taxon>Tremellales</taxon>
        <taxon>Tremellaceae</taxon>
        <taxon>Tremella</taxon>
    </lineage>
</organism>